<organism evidence="1 2">
    <name type="scientific">Segniliparus rugosus (strain ATCC BAA-974 / DSM 45345 / CCUG 50838 / CIP 108380 / JCM 13579 / CDC 945)</name>
    <dbReference type="NCBI Taxonomy" id="679197"/>
    <lineage>
        <taxon>Bacteria</taxon>
        <taxon>Bacillati</taxon>
        <taxon>Actinomycetota</taxon>
        <taxon>Actinomycetes</taxon>
        <taxon>Mycobacteriales</taxon>
        <taxon>Segniliparaceae</taxon>
        <taxon>Segniliparus</taxon>
    </lineage>
</organism>
<name>E5XQT3_SEGRC</name>
<gene>
    <name evidence="1" type="ORF">HMPREF9336_01855</name>
</gene>
<reference evidence="1 2" key="1">
    <citation type="journal article" date="2011" name="Stand. Genomic Sci.">
        <title>High quality draft genome sequence of Segniliparus rugosus CDC 945(T)= (ATCC BAA-974(T)).</title>
        <authorList>
            <person name="Earl A.M."/>
            <person name="Desjardins C.A."/>
            <person name="Fitzgerald M.G."/>
            <person name="Arachchi H.M."/>
            <person name="Zeng Q."/>
            <person name="Mehta T."/>
            <person name="Griggs A."/>
            <person name="Birren B.W."/>
            <person name="Toney N.C."/>
            <person name="Carr J."/>
            <person name="Posey J."/>
            <person name="Butler W.R."/>
        </authorList>
    </citation>
    <scope>NUCLEOTIDE SEQUENCE [LARGE SCALE GENOMIC DNA]</scope>
    <source>
        <strain evidence="2">ATCC BAA-974 / DSM 45345 / CCUG 50838 / CIP 108380 / JCM 13579 / CDC 945</strain>
    </source>
</reference>
<comment type="caution">
    <text evidence="1">The sequence shown here is derived from an EMBL/GenBank/DDBJ whole genome shotgun (WGS) entry which is preliminary data.</text>
</comment>
<accession>E5XQT3</accession>
<dbReference type="AlphaFoldDB" id="E5XQT3"/>
<dbReference type="Proteomes" id="UP000004816">
    <property type="component" value="Unassembled WGS sequence"/>
</dbReference>
<protein>
    <submittedName>
        <fullName evidence="1">Uncharacterized protein</fullName>
    </submittedName>
</protein>
<keyword evidence="2" id="KW-1185">Reference proteome</keyword>
<dbReference type="RefSeq" id="WP_007469691.1">
    <property type="nucleotide sequence ID" value="NZ_KI391953.1"/>
</dbReference>
<dbReference type="EMBL" id="ACZI02000002">
    <property type="protein sequence ID" value="EFV13268.1"/>
    <property type="molecule type" value="Genomic_DNA"/>
</dbReference>
<proteinExistence type="predicted"/>
<dbReference type="STRING" id="679197.HMPREF9336_01855"/>
<sequence length="138" mass="14393">MDSSPKKSPVALWVSLSFLALCALLCGPWSVVTYWTNFRRVDVAYEVTDGHGPVAVDILYPDAYHGVVATPFRLALSGPVSDSTVLYGITATAQNPEPNGSAPDIVIKVVADGREVCSAKGRTKVMCPAAGGAGGARV</sequence>
<dbReference type="HOGENOM" id="CLU_1853839_0_0_11"/>
<evidence type="ECO:0000313" key="2">
    <source>
        <dbReference type="Proteomes" id="UP000004816"/>
    </source>
</evidence>
<evidence type="ECO:0000313" key="1">
    <source>
        <dbReference type="EMBL" id="EFV13268.1"/>
    </source>
</evidence>